<dbReference type="PANTHER" id="PTHR12806">
    <property type="entry name" value="EAP30 SUBUNIT OF ELL COMPLEX"/>
    <property type="match status" value="1"/>
</dbReference>
<proteinExistence type="inferred from homology"/>
<comment type="caution">
    <text evidence="2">The sequence shown here is derived from an EMBL/GenBank/DDBJ whole genome shotgun (WGS) entry which is preliminary data.</text>
</comment>
<organism evidence="2 3">
    <name type="scientific">Aphanomyces astaci</name>
    <name type="common">Crayfish plague agent</name>
    <dbReference type="NCBI Taxonomy" id="112090"/>
    <lineage>
        <taxon>Eukaryota</taxon>
        <taxon>Sar</taxon>
        <taxon>Stramenopiles</taxon>
        <taxon>Oomycota</taxon>
        <taxon>Saprolegniomycetes</taxon>
        <taxon>Saprolegniales</taxon>
        <taxon>Verrucalvaceae</taxon>
        <taxon>Aphanomyces</taxon>
    </lineage>
</organism>
<comment type="similarity">
    <text evidence="1">Belongs to the SNF8 family.</text>
</comment>
<dbReference type="InterPro" id="IPR036390">
    <property type="entry name" value="WH_DNA-bd_sf"/>
</dbReference>
<protein>
    <recommendedName>
        <fullName evidence="4">Vacuolar-sorting protein SNF8</fullName>
    </recommendedName>
</protein>
<dbReference type="InterPro" id="IPR040608">
    <property type="entry name" value="Snf8/Vps36"/>
</dbReference>
<sequence>MGIGAVKWKQEQKKAYEEVGAQLTQNHLTHVQEQLQVFKTNLQTFAVKYKSQIKKDPEFRKRFQVMCAKIGVDPLASQKGFWSELLDMGDFYYELAVQIIEVCILTRNKNGGLIAIQDLLALLDQRRGPMMQKISDDDIKRSVKKLKVLGEGFNVIELGMKTMLSQDHSSILLLAQDTQGVVTVATLADRLGWDANRSTLALNVLLREGMVWLDGGDQVKWFWRGVLLPQHCAGSIVVVVKYELKLKASKQGHFRQENSQFMVHRHTQKCWVVFPMTGHNDS</sequence>
<evidence type="ECO:0000256" key="1">
    <source>
        <dbReference type="ARBA" id="ARBA00009834"/>
    </source>
</evidence>
<dbReference type="FunFam" id="1.10.10.10:FF:000085">
    <property type="entry name" value="Vacuolar-sorting protein SNF8"/>
    <property type="match status" value="1"/>
</dbReference>
<dbReference type="Gene3D" id="1.10.10.10">
    <property type="entry name" value="Winged helix-like DNA-binding domain superfamily/Winged helix DNA-binding domain"/>
    <property type="match status" value="2"/>
</dbReference>
<dbReference type="InterPro" id="IPR016689">
    <property type="entry name" value="ESCRT-2_cplx_Snf8"/>
</dbReference>
<evidence type="ECO:0000313" key="3">
    <source>
        <dbReference type="Proteomes" id="UP000266239"/>
    </source>
</evidence>
<gene>
    <name evidence="2" type="ORF">DYB25_008583</name>
</gene>
<reference evidence="2 3" key="1">
    <citation type="submission" date="2018-08" db="EMBL/GenBank/DDBJ databases">
        <title>Aphanomyces genome sequencing and annotation.</title>
        <authorList>
            <person name="Minardi D."/>
            <person name="Oidtmann B."/>
            <person name="Van Der Giezen M."/>
            <person name="Studholme D.J."/>
        </authorList>
    </citation>
    <scope>NUCLEOTIDE SEQUENCE [LARGE SCALE GENOMIC DNA]</scope>
    <source>
        <strain evidence="2 3">Yx</strain>
    </source>
</reference>
<dbReference type="GO" id="GO:0000814">
    <property type="term" value="C:ESCRT II complex"/>
    <property type="evidence" value="ECO:0007669"/>
    <property type="project" value="InterPro"/>
</dbReference>
<dbReference type="Gene3D" id="6.10.140.180">
    <property type="match status" value="1"/>
</dbReference>
<dbReference type="Proteomes" id="UP000266239">
    <property type="component" value="Unassembled WGS sequence"/>
</dbReference>
<accession>A0A397BIA5</accession>
<dbReference type="AlphaFoldDB" id="A0A397BIA5"/>
<dbReference type="EMBL" id="QUTA01004204">
    <property type="protein sequence ID" value="RHY20645.1"/>
    <property type="molecule type" value="Genomic_DNA"/>
</dbReference>
<dbReference type="GO" id="GO:0043328">
    <property type="term" value="P:protein transport to vacuole involved in ubiquitin-dependent protein catabolic process via the multivesicular body sorting pathway"/>
    <property type="evidence" value="ECO:0007669"/>
    <property type="project" value="TreeGrafter"/>
</dbReference>
<evidence type="ECO:0000313" key="2">
    <source>
        <dbReference type="EMBL" id="RHY20645.1"/>
    </source>
</evidence>
<evidence type="ECO:0008006" key="4">
    <source>
        <dbReference type="Google" id="ProtNLM"/>
    </source>
</evidence>
<dbReference type="VEuPathDB" id="FungiDB:H257_03625"/>
<dbReference type="SUPFAM" id="SSF46785">
    <property type="entry name" value="Winged helix' DNA-binding domain"/>
    <property type="match status" value="2"/>
</dbReference>
<name>A0A397BIA5_APHAT</name>
<dbReference type="Pfam" id="PF04157">
    <property type="entry name" value="EAP30"/>
    <property type="match status" value="1"/>
</dbReference>
<dbReference type="InterPro" id="IPR036388">
    <property type="entry name" value="WH-like_DNA-bd_sf"/>
</dbReference>
<dbReference type="PANTHER" id="PTHR12806:SF0">
    <property type="entry name" value="VACUOLAR-SORTING PROTEIN SNF8"/>
    <property type="match status" value="1"/>
</dbReference>